<comment type="caution">
    <text evidence="13">The sequence shown here is derived from an EMBL/GenBank/DDBJ whole genome shotgun (WGS) entry which is preliminary data.</text>
</comment>
<dbReference type="Gene3D" id="3.30.65.10">
    <property type="entry name" value="Bacterial Topoisomerase I, domain 1"/>
    <property type="match status" value="1"/>
</dbReference>
<keyword evidence="5" id="KW-0862">Zinc</keyword>
<dbReference type="Pfam" id="PF01131">
    <property type="entry name" value="Topoisom_bac"/>
    <property type="match status" value="1"/>
</dbReference>
<dbReference type="InterPro" id="IPR023406">
    <property type="entry name" value="Topo_IA_AS"/>
</dbReference>
<dbReference type="Gene3D" id="3.40.50.140">
    <property type="match status" value="1"/>
</dbReference>
<keyword evidence="8 10" id="KW-0238">DNA-binding</keyword>
<dbReference type="GO" id="GO:0003677">
    <property type="term" value="F:DNA binding"/>
    <property type="evidence" value="ECO:0007669"/>
    <property type="project" value="UniProtKB-KW"/>
</dbReference>
<gene>
    <name evidence="10" type="primary">topA</name>
    <name evidence="13" type="ORF">Bccel_3663</name>
</gene>
<feature type="site" description="Interaction with DNA" evidence="10">
    <location>
        <position position="143"/>
    </location>
</feature>
<feature type="region of interest" description="Interaction with DNA" evidence="10">
    <location>
        <begin position="163"/>
        <end position="168"/>
    </location>
</feature>
<dbReference type="HAMAP" id="MF_00952">
    <property type="entry name" value="Topoisom_1_prok"/>
    <property type="match status" value="1"/>
</dbReference>
<dbReference type="NCBIfam" id="TIGR01051">
    <property type="entry name" value="topA_bact"/>
    <property type="match status" value="1"/>
</dbReference>
<reference evidence="14" key="1">
    <citation type="submission" date="2015-07" db="EMBL/GenBank/DDBJ databases">
        <title>Near-Complete Genome Sequence of the Cellulolytic Bacterium Bacteroides (Pseudobacteroides) cellulosolvens ATCC 35603.</title>
        <authorList>
            <person name="Dassa B."/>
            <person name="Utturkar S.M."/>
            <person name="Klingeman D.M."/>
            <person name="Hurt R.A."/>
            <person name="Keller M."/>
            <person name="Xu J."/>
            <person name="Reddy Y.H.K."/>
            <person name="Borovok I."/>
            <person name="Grinberg I.R."/>
            <person name="Lamed R."/>
            <person name="Zhivin O."/>
            <person name="Bayer E.A."/>
            <person name="Brown S.D."/>
        </authorList>
    </citation>
    <scope>NUCLEOTIDE SEQUENCE [LARGE SCALE GENOMIC DNA]</scope>
    <source>
        <strain evidence="14">DSM 2933</strain>
    </source>
</reference>
<dbReference type="SMART" id="SM00436">
    <property type="entry name" value="TOP1Bc"/>
    <property type="match status" value="1"/>
</dbReference>
<feature type="site" description="Interaction with DNA" evidence="10">
    <location>
        <position position="492"/>
    </location>
</feature>
<accession>A0A0L6JRJ1</accession>
<evidence type="ECO:0000256" key="7">
    <source>
        <dbReference type="ARBA" id="ARBA00023029"/>
    </source>
</evidence>
<keyword evidence="9 10" id="KW-0413">Isomerase</keyword>
<feature type="domain" description="Topo IA-type catalytic" evidence="12">
    <location>
        <begin position="129"/>
        <end position="560"/>
    </location>
</feature>
<evidence type="ECO:0000256" key="8">
    <source>
        <dbReference type="ARBA" id="ARBA00023125"/>
    </source>
</evidence>
<dbReference type="PANTHER" id="PTHR42785:SF1">
    <property type="entry name" value="DNA TOPOISOMERASE"/>
    <property type="match status" value="1"/>
</dbReference>
<dbReference type="Gene3D" id="1.10.290.10">
    <property type="entry name" value="Topoisomerase I, domain 4"/>
    <property type="match status" value="1"/>
</dbReference>
<keyword evidence="14" id="KW-1185">Reference proteome</keyword>
<feature type="site" description="Interaction with DNA" evidence="10">
    <location>
        <position position="140"/>
    </location>
</feature>
<dbReference type="InterPro" id="IPR023405">
    <property type="entry name" value="Topo_IA_core_domain"/>
</dbReference>
<dbReference type="Gene3D" id="1.10.460.10">
    <property type="entry name" value="Topoisomerase I, domain 2"/>
    <property type="match status" value="1"/>
</dbReference>
<dbReference type="InterPro" id="IPR006171">
    <property type="entry name" value="TOPRIM_dom"/>
</dbReference>
<comment type="similarity">
    <text evidence="2 10">Belongs to the type IA topoisomerase family.</text>
</comment>
<keyword evidence="4" id="KW-0863">Zinc-finger</keyword>
<feature type="active site" description="O-(5'-phospho-DNA)-tyrosine intermediate" evidence="10">
    <location>
        <position position="300"/>
    </location>
</feature>
<dbReference type="PANTHER" id="PTHR42785">
    <property type="entry name" value="DNA TOPOISOMERASE, TYPE IA, CORE"/>
    <property type="match status" value="1"/>
</dbReference>
<feature type="domain" description="Toprim" evidence="11">
    <location>
        <begin position="3"/>
        <end position="113"/>
    </location>
</feature>
<protein>
    <recommendedName>
        <fullName evidence="10">DNA topoisomerase 1</fullName>
        <ecNumber evidence="10">5.6.2.1</ecNumber>
    </recommendedName>
    <alternativeName>
        <fullName evidence="10">DNA topoisomerase I</fullName>
    </alternativeName>
</protein>
<dbReference type="Gene3D" id="2.70.20.10">
    <property type="entry name" value="Topoisomerase I, domain 3"/>
    <property type="match status" value="1"/>
</dbReference>
<evidence type="ECO:0000256" key="1">
    <source>
        <dbReference type="ARBA" id="ARBA00000213"/>
    </source>
</evidence>
<dbReference type="InterPro" id="IPR013498">
    <property type="entry name" value="Topo_IA_Znf"/>
</dbReference>
<dbReference type="InterPro" id="IPR000380">
    <property type="entry name" value="Topo_IA"/>
</dbReference>
<dbReference type="SMART" id="SM00437">
    <property type="entry name" value="TOP1Ac"/>
    <property type="match status" value="1"/>
</dbReference>
<dbReference type="CDD" id="cd00186">
    <property type="entry name" value="TOP1Ac"/>
    <property type="match status" value="1"/>
</dbReference>
<dbReference type="RefSeq" id="WP_036938706.1">
    <property type="nucleotide sequence ID" value="NZ_JQKC01000007.1"/>
</dbReference>
<name>A0A0L6JRJ1_9FIRM</name>
<dbReference type="GO" id="GO:0006265">
    <property type="term" value="P:DNA topological change"/>
    <property type="evidence" value="ECO:0007669"/>
    <property type="project" value="UniProtKB-UniRule"/>
</dbReference>
<dbReference type="CDD" id="cd03363">
    <property type="entry name" value="TOPRIM_TopoIA_TopoI"/>
    <property type="match status" value="1"/>
</dbReference>
<dbReference type="SMART" id="SM00493">
    <property type="entry name" value="TOPRIM"/>
    <property type="match status" value="1"/>
</dbReference>
<dbReference type="PROSITE" id="PS00396">
    <property type="entry name" value="TOPO_IA_1"/>
    <property type="match status" value="1"/>
</dbReference>
<evidence type="ECO:0000256" key="3">
    <source>
        <dbReference type="ARBA" id="ARBA00022723"/>
    </source>
</evidence>
<dbReference type="InterPro" id="IPR028612">
    <property type="entry name" value="Topoisom_1_IA"/>
</dbReference>
<proteinExistence type="inferred from homology"/>
<feature type="site" description="Interaction with DNA" evidence="10">
    <location>
        <position position="155"/>
    </location>
</feature>
<evidence type="ECO:0000259" key="11">
    <source>
        <dbReference type="PROSITE" id="PS50880"/>
    </source>
</evidence>
<dbReference type="GO" id="GO:0008270">
    <property type="term" value="F:zinc ion binding"/>
    <property type="evidence" value="ECO:0007669"/>
    <property type="project" value="UniProtKB-KW"/>
</dbReference>
<dbReference type="PROSITE" id="PS50880">
    <property type="entry name" value="TOPRIM"/>
    <property type="match status" value="1"/>
</dbReference>
<dbReference type="EC" id="5.6.2.1" evidence="10"/>
<dbReference type="Pfam" id="PF01396">
    <property type="entry name" value="Zn_ribbon_Top1"/>
    <property type="match status" value="3"/>
</dbReference>
<dbReference type="Proteomes" id="UP000036923">
    <property type="component" value="Unassembled WGS sequence"/>
</dbReference>
<dbReference type="SUPFAM" id="SSF57783">
    <property type="entry name" value="Zinc beta-ribbon"/>
    <property type="match status" value="1"/>
</dbReference>
<feature type="site" description="Interaction with DNA" evidence="10">
    <location>
        <position position="148"/>
    </location>
</feature>
<dbReference type="GO" id="GO:0005694">
    <property type="term" value="C:chromosome"/>
    <property type="evidence" value="ECO:0007669"/>
    <property type="project" value="InterPro"/>
</dbReference>
<evidence type="ECO:0000256" key="5">
    <source>
        <dbReference type="ARBA" id="ARBA00022833"/>
    </source>
</evidence>
<feature type="site" description="Interaction with DNA" evidence="10">
    <location>
        <position position="33"/>
    </location>
</feature>
<keyword evidence="6" id="KW-0460">Magnesium</keyword>
<comment type="catalytic activity">
    <reaction evidence="1 10">
        <text>ATP-independent breakage of single-stranded DNA, followed by passage and rejoining.</text>
        <dbReference type="EC" id="5.6.2.1"/>
    </reaction>
</comment>
<evidence type="ECO:0000313" key="13">
    <source>
        <dbReference type="EMBL" id="KNY28389.1"/>
    </source>
</evidence>
<dbReference type="AlphaFoldDB" id="A0A0L6JRJ1"/>
<dbReference type="InterPro" id="IPR013825">
    <property type="entry name" value="Topo_IA_cen_sub2"/>
</dbReference>
<dbReference type="PATRIC" id="fig|398512.5.peg.3838"/>
<dbReference type="Pfam" id="PF01751">
    <property type="entry name" value="Toprim"/>
    <property type="match status" value="1"/>
</dbReference>
<evidence type="ECO:0000256" key="4">
    <source>
        <dbReference type="ARBA" id="ARBA00022771"/>
    </source>
</evidence>
<dbReference type="InterPro" id="IPR005733">
    <property type="entry name" value="TopoI_bac-type"/>
</dbReference>
<dbReference type="OrthoDB" id="9804262at2"/>
<dbReference type="InterPro" id="IPR013826">
    <property type="entry name" value="Topo_IA_cen_sub3"/>
</dbReference>
<dbReference type="EMBL" id="LGTC01000001">
    <property type="protein sequence ID" value="KNY28389.1"/>
    <property type="molecule type" value="Genomic_DNA"/>
</dbReference>
<keyword evidence="7 10" id="KW-0799">Topoisomerase</keyword>
<dbReference type="GO" id="GO:0003917">
    <property type="term" value="F:DNA topoisomerase type I (single strand cut, ATP-independent) activity"/>
    <property type="evidence" value="ECO:0007669"/>
    <property type="project" value="UniProtKB-UniRule"/>
</dbReference>
<evidence type="ECO:0000256" key="6">
    <source>
        <dbReference type="ARBA" id="ARBA00022842"/>
    </source>
</evidence>
<dbReference type="InterPro" id="IPR034149">
    <property type="entry name" value="TOPRIM_TopoI"/>
</dbReference>
<feature type="site" description="Interaction with DNA" evidence="10">
    <location>
        <position position="302"/>
    </location>
</feature>
<evidence type="ECO:0000256" key="2">
    <source>
        <dbReference type="ARBA" id="ARBA00009446"/>
    </source>
</evidence>
<dbReference type="InterPro" id="IPR013497">
    <property type="entry name" value="Topo_IA_cen"/>
</dbReference>
<keyword evidence="3" id="KW-0479">Metal-binding</keyword>
<dbReference type="InterPro" id="IPR003602">
    <property type="entry name" value="Topo_IA_DNA-bd_dom"/>
</dbReference>
<dbReference type="eggNOG" id="COG0550">
    <property type="taxonomic scope" value="Bacteria"/>
</dbReference>
<organism evidence="13 14">
    <name type="scientific">Pseudobacteroides cellulosolvens ATCC 35603 = DSM 2933</name>
    <dbReference type="NCBI Taxonomy" id="398512"/>
    <lineage>
        <taxon>Bacteria</taxon>
        <taxon>Bacillati</taxon>
        <taxon>Bacillota</taxon>
        <taxon>Clostridia</taxon>
        <taxon>Eubacteriales</taxon>
        <taxon>Oscillospiraceae</taxon>
        <taxon>Pseudobacteroides</taxon>
    </lineage>
</organism>
<comment type="function">
    <text evidence="10">Releases the supercoiling and torsional tension of DNA, which is introduced during the DNA replication and transcription, by transiently cleaving and rejoining one strand of the DNA duplex. Introduces a single-strand break via transesterification at a target site in duplex DNA. The scissile phosphodiester is attacked by the catalytic tyrosine of the enzyme, resulting in the formation of a DNA-(5'-phosphotyrosyl)-enzyme intermediate and the expulsion of a 3'-OH DNA strand. The free DNA strand then undergoes passage around the unbroken strand, thus removing DNA supercoils. Finally, in the religation step, the DNA 3'-OH attacks the covalent intermediate to expel the active-site tyrosine and restore the DNA phosphodiester backbone.</text>
</comment>
<comment type="subunit">
    <text evidence="10">Monomer.</text>
</comment>
<dbReference type="InterPro" id="IPR003601">
    <property type="entry name" value="Topo_IA_2"/>
</dbReference>
<evidence type="ECO:0000259" key="12">
    <source>
        <dbReference type="PROSITE" id="PS52039"/>
    </source>
</evidence>
<dbReference type="InterPro" id="IPR013824">
    <property type="entry name" value="Topo_IA_cen_sub1"/>
</dbReference>
<dbReference type="PRINTS" id="PR00417">
    <property type="entry name" value="PRTPISMRASEI"/>
</dbReference>
<dbReference type="STRING" id="398512.Bccel_3663"/>
<dbReference type="SUPFAM" id="SSF56712">
    <property type="entry name" value="Prokaryotic type I DNA topoisomerase"/>
    <property type="match status" value="1"/>
</dbReference>
<evidence type="ECO:0000256" key="10">
    <source>
        <dbReference type="HAMAP-Rule" id="MF_00952"/>
    </source>
</evidence>
<dbReference type="PROSITE" id="PS52039">
    <property type="entry name" value="TOPO_IA_2"/>
    <property type="match status" value="1"/>
</dbReference>
<evidence type="ECO:0000256" key="9">
    <source>
        <dbReference type="ARBA" id="ARBA00023235"/>
    </source>
</evidence>
<sequence length="693" mass="77946">MAGNLVIVESPAKAKTIGKFLGKGYKITASMGHVRDLPKSQMGVDIDNNFEPKYITIRGKGDLIAKLKKEAKNAEKIYLATDPDREGEAISWHLANILNINEDDRCRITFNEITKNAVKNAIKAPRKIDLNLVDAQQARRVLDRIVGYKISPLLWKKVKKGLSAGRVQSVATRLISDREEEIENFVPEEYWTIDAKLSQLKGKTPFNAKFHGNTEGKIELSDEAKVNEIIKAIDGKKYVVTKVKKSEKKRTPAPPFITSTMQQEAARKLGFTTKKTMMVAQQLYEGVEVKGHGAMGLVTYIRTDSTRVSTEAQGETREYIKEKYGENFVPQEARVYKNKSASQDAHESIRPTYISLNPDEIKDSLSNEQYKLYKLIWERFVASQMSSAVYDTLSVDINVGKYIFKSAGSKVKFSGFMSVYIEGRDDDGESAETNIPALEEGEELDLKKLDPKQHFTQPPPRYTEASLVKTLEEKGIGRPSTYAPTITTILARGYVEKDKKLLFPTELGKIVTDIMKNNFKDIVDIQFTAQMENKLDAVEVGGKRWVEIMKDFYKDFAVVLTEAEESIGQVEIPVEVSDVICEKCGKNMVVKMGRFGKFLACPGFPECWNSKPIVEEAGVNCPKCGGKVVIRKTKKGRKYFSCENRTECGFMTWDKPTDEKCPKCDSFLVSHASGKKETIKCSKEGCDYVKPKE</sequence>
<feature type="site" description="Interaction with DNA" evidence="10">
    <location>
        <position position="139"/>
    </location>
</feature>
<evidence type="ECO:0000313" key="14">
    <source>
        <dbReference type="Proteomes" id="UP000036923"/>
    </source>
</evidence>